<keyword evidence="6 11" id="KW-0378">Hydrolase</keyword>
<keyword evidence="2" id="KW-0719">Serine esterase</keyword>
<keyword evidence="3" id="KW-0119">Carbohydrate metabolism</keyword>
<feature type="compositionally biased region" description="Polar residues" evidence="13">
    <location>
        <begin position="1069"/>
        <end position="1088"/>
    </location>
</feature>
<feature type="region of interest" description="Disordered" evidence="13">
    <location>
        <begin position="597"/>
        <end position="618"/>
    </location>
</feature>
<dbReference type="eggNOG" id="KOG0676">
    <property type="taxonomic scope" value="Eukaryota"/>
</dbReference>
<feature type="region of interest" description="Disordered" evidence="13">
    <location>
        <begin position="1114"/>
        <end position="1134"/>
    </location>
</feature>
<comment type="similarity">
    <text evidence="1 11">Belongs to the tannase family.</text>
</comment>
<organism evidence="14 15">
    <name type="scientific">Marssonina brunnea f. sp. multigermtubi (strain MB_m1)</name>
    <name type="common">Marssonina leaf spot fungus</name>
    <dbReference type="NCBI Taxonomy" id="1072389"/>
    <lineage>
        <taxon>Eukaryota</taxon>
        <taxon>Fungi</taxon>
        <taxon>Dikarya</taxon>
        <taxon>Ascomycota</taxon>
        <taxon>Pezizomycotina</taxon>
        <taxon>Leotiomycetes</taxon>
        <taxon>Helotiales</taxon>
        <taxon>Drepanopezizaceae</taxon>
        <taxon>Drepanopeziza</taxon>
    </lineage>
</organism>
<dbReference type="FunCoup" id="K1Y8F1">
    <property type="interactions" value="354"/>
</dbReference>
<name>K1Y8F1_MARBU</name>
<feature type="signal peptide" evidence="11">
    <location>
        <begin position="1"/>
        <end position="21"/>
    </location>
</feature>
<evidence type="ECO:0000256" key="5">
    <source>
        <dbReference type="ARBA" id="ARBA00022729"/>
    </source>
</evidence>
<dbReference type="Pfam" id="PF07519">
    <property type="entry name" value="Tannase"/>
    <property type="match status" value="1"/>
</dbReference>
<dbReference type="EC" id="3.1.1.-" evidence="11"/>
<evidence type="ECO:0000256" key="12">
    <source>
        <dbReference type="SAM" id="Coils"/>
    </source>
</evidence>
<feature type="coiled-coil region" evidence="12">
    <location>
        <begin position="863"/>
        <end position="890"/>
    </location>
</feature>
<evidence type="ECO:0000313" key="15">
    <source>
        <dbReference type="Proteomes" id="UP000006753"/>
    </source>
</evidence>
<comment type="similarity">
    <text evidence="10">Belongs to the actin family.</text>
</comment>
<dbReference type="EMBL" id="JH921428">
    <property type="protein sequence ID" value="EKD21444.1"/>
    <property type="molecule type" value="Genomic_DNA"/>
</dbReference>
<feature type="region of interest" description="Disordered" evidence="13">
    <location>
        <begin position="1069"/>
        <end position="1092"/>
    </location>
</feature>
<dbReference type="Pfam" id="PF00022">
    <property type="entry name" value="Actin"/>
    <property type="match status" value="1"/>
</dbReference>
<dbReference type="GO" id="GO:0046872">
    <property type="term" value="F:metal ion binding"/>
    <property type="evidence" value="ECO:0007669"/>
    <property type="project" value="UniProtKB-KW"/>
</dbReference>
<dbReference type="KEGG" id="mbe:MBM_00557"/>
<sequence length="1199" mass="130057">MRVLKPSTLSVLLAASSNAQALASGSDQAASCSQFGASLALENVTVNFAELVPAGTNLSLSQDYDLDSCDQPFQLVSVDLCRVAMYVATTDRSGITLEAWLPTNWTGRFLSTGNGGVSGCIQYYDLAYASGFGFATVGANNGHNGTRGYAFENNTDVVRDFADRSMHTGVVVGKQVTELFYGTAHNKSYYLGCSTGGRQGLKAVQSYPEDFDGVVVGAPALNFPSLSSWSALFFTLFGVEGDPTFVSVDQWMGLVRPEILRQCDGIDGVLDGVLEDPDLCQFNPATLLCPAGNSTAADCLSEEQVGAVTKVYEDYYGVDGELIYPRMQPGEESVAVFLYYTGGSFPYSDDWFRYVVYNDSSWDPATYNIQDAKAAKDQNPFNIATWEGDISAFQKSGGKLLHYHGLSDGIITSTNSPWYYNHVSQTMGMSPSELDDFYRLFRVPGMGHCGGGTGAYLIGNQLDQVSTADPQDNVLMRMVEWVENGNGPETIRGTKYVNDDRSQGVELVREHCKYPKRSTIVDPANYHKAEAWNWLQQPRFTMPPFKDDHILIIAPGSQTTLAQLGLPESFTPASHRFPTRVFAAPDGKTFEPHKIRAVKKDTASTSDDVQMGGADGEEEELIEDPEDEEGAIWPLKEGRIENLPAFYAFLEHVKATFNAPLHTPVMLIAQPCWTAKNHEDLTQFIFQRFKTPALCILDSAISTSYAFALQNATIIDVGFEKVDVTAVADFQIAGRGIVRGSGGEAMTRKLMELLETKDFTRNMAEHLKKSLICEILPPGTPMPGTDVADVPMDGDSNPAAAATTGASSSGPNVKITEPPRVPLLDDVEDDYALGDDKPIEDDGVLDVASIVTSGKTQEFLAKKQKEKEERAALRKANREAEKEAAALAAARPLRLPNSKRPRATFHYEEAVQDSPAAKRQRTPEPVAEEPVSAIESKAEDGIPAVDGAPAPVIETTQREANKAAKKEEKRKEREEANPGRIRRDIEIGTERFQAASEGYLDQIADTVYRTVLSVNDISKRQAAWDALVICGSGSKIRGFKDALIAVLNNRYLVSPSSATMFMSELPSNLATPSGTGSQTPNASFSSTPHAPPTASAVNPLLIAATTASNPALNPNASMASFNDTQSHSSHSQSPTSIKLAVAPTYFPEWKNFDEAVFLGAQVAAKVIFVVDQGASKGFLSRVEFNEEGPTAIHQIGLLY</sequence>
<dbReference type="GO" id="GO:0030600">
    <property type="term" value="F:feruloyl esterase activity"/>
    <property type="evidence" value="ECO:0007669"/>
    <property type="project" value="UniProtKB-EC"/>
</dbReference>
<keyword evidence="8" id="KW-1015">Disulfide bond</keyword>
<dbReference type="SMART" id="SM00268">
    <property type="entry name" value="ACTIN"/>
    <property type="match status" value="1"/>
</dbReference>
<evidence type="ECO:0000256" key="13">
    <source>
        <dbReference type="SAM" id="MobiDB-lite"/>
    </source>
</evidence>
<keyword evidence="3" id="KW-0624">Polysaccharide degradation</keyword>
<dbReference type="HOGENOM" id="CLU_270955_0_0_1"/>
<evidence type="ECO:0000256" key="4">
    <source>
        <dbReference type="ARBA" id="ARBA00022723"/>
    </source>
</evidence>
<evidence type="ECO:0000256" key="1">
    <source>
        <dbReference type="ARBA" id="ARBA00006249"/>
    </source>
</evidence>
<feature type="chain" id="PRO_5005137344" description="Carboxylic ester hydrolase" evidence="11">
    <location>
        <begin position="22"/>
        <end position="1199"/>
    </location>
</feature>
<dbReference type="SUPFAM" id="SSF53474">
    <property type="entry name" value="alpha/beta-Hydrolases"/>
    <property type="match status" value="1"/>
</dbReference>
<evidence type="ECO:0000256" key="2">
    <source>
        <dbReference type="ARBA" id="ARBA00022487"/>
    </source>
</evidence>
<evidence type="ECO:0000256" key="10">
    <source>
        <dbReference type="RuleBase" id="RU000487"/>
    </source>
</evidence>
<evidence type="ECO:0000313" key="14">
    <source>
        <dbReference type="EMBL" id="EKD21444.1"/>
    </source>
</evidence>
<dbReference type="GO" id="GO:0045493">
    <property type="term" value="P:xylan catabolic process"/>
    <property type="evidence" value="ECO:0007669"/>
    <property type="project" value="UniProtKB-KW"/>
</dbReference>
<keyword evidence="15" id="KW-1185">Reference proteome</keyword>
<dbReference type="OrthoDB" id="3039123at2759"/>
<dbReference type="AlphaFoldDB" id="K1Y8F1"/>
<comment type="catalytic activity">
    <reaction evidence="9">
        <text>feruloyl-polysaccharide + H2O = ferulate + polysaccharide.</text>
        <dbReference type="EC" id="3.1.1.73"/>
    </reaction>
</comment>
<dbReference type="STRING" id="1072389.K1Y8F1"/>
<dbReference type="Gene3D" id="3.30.420.40">
    <property type="match status" value="2"/>
</dbReference>
<dbReference type="InParanoid" id="K1Y8F1"/>
<dbReference type="FunFam" id="3.30.420.40:FF:000369">
    <property type="entry name" value="WGS project CABT00000000 data, contig 2.85"/>
    <property type="match status" value="1"/>
</dbReference>
<keyword evidence="7" id="KW-0106">Calcium</keyword>
<dbReference type="InterPro" id="IPR011118">
    <property type="entry name" value="Tannase/feruloyl_esterase"/>
</dbReference>
<gene>
    <name evidence="14" type="ORF">MBM_00557</name>
</gene>
<accession>K1Y8F1</accession>
<dbReference type="FunFam" id="3.30.420.40:FF:000236">
    <property type="entry name" value="Chromatin remodeling complex subunit (Arp9), putative"/>
    <property type="match status" value="1"/>
</dbReference>
<dbReference type="Gene3D" id="3.40.50.1820">
    <property type="entry name" value="alpha/beta hydrolase"/>
    <property type="match status" value="1"/>
</dbReference>
<dbReference type="InterPro" id="IPR029058">
    <property type="entry name" value="AB_hydrolase_fold"/>
</dbReference>
<dbReference type="SUPFAM" id="SSF53067">
    <property type="entry name" value="Actin-like ATPase domain"/>
    <property type="match status" value="2"/>
</dbReference>
<feature type="compositionally biased region" description="Low complexity" evidence="13">
    <location>
        <begin position="796"/>
        <end position="812"/>
    </location>
</feature>
<dbReference type="InterPro" id="IPR043129">
    <property type="entry name" value="ATPase_NBD"/>
</dbReference>
<dbReference type="GeneID" id="18756492"/>
<keyword evidence="3" id="KW-0858">Xylan degradation</keyword>
<reference evidence="14 15" key="1">
    <citation type="journal article" date="2012" name="BMC Genomics">
        <title>Sequencing the genome of Marssonina brunnea reveals fungus-poplar co-evolution.</title>
        <authorList>
            <person name="Zhu S."/>
            <person name="Cao Y.-Z."/>
            <person name="Jiang C."/>
            <person name="Tan B.-Y."/>
            <person name="Wang Z."/>
            <person name="Feng S."/>
            <person name="Zhang L."/>
            <person name="Su X.-H."/>
            <person name="Brejova B."/>
            <person name="Vinar T."/>
            <person name="Xu M."/>
            <person name="Wang M.-X."/>
            <person name="Zhang S.-G."/>
            <person name="Huang M.-R."/>
            <person name="Wu R."/>
            <person name="Zhou Y."/>
        </authorList>
    </citation>
    <scope>NUCLEOTIDE SEQUENCE [LARGE SCALE GENOMIC DNA]</scope>
    <source>
        <strain evidence="14 15">MB_m1</strain>
    </source>
</reference>
<proteinExistence type="inferred from homology"/>
<keyword evidence="12" id="KW-0175">Coiled coil</keyword>
<evidence type="ECO:0000256" key="3">
    <source>
        <dbReference type="ARBA" id="ARBA00022651"/>
    </source>
</evidence>
<protein>
    <recommendedName>
        <fullName evidence="11">Carboxylic ester hydrolase</fullName>
        <ecNumber evidence="11">3.1.1.-</ecNumber>
    </recommendedName>
</protein>
<feature type="compositionally biased region" description="Basic and acidic residues" evidence="13">
    <location>
        <begin position="956"/>
        <end position="982"/>
    </location>
</feature>
<evidence type="ECO:0000256" key="9">
    <source>
        <dbReference type="ARBA" id="ARBA00034075"/>
    </source>
</evidence>
<dbReference type="PANTHER" id="PTHR33938:SF15">
    <property type="entry name" value="FERULOYL ESTERASE B-RELATED"/>
    <property type="match status" value="1"/>
</dbReference>
<dbReference type="PANTHER" id="PTHR33938">
    <property type="entry name" value="FERULOYL ESTERASE B-RELATED"/>
    <property type="match status" value="1"/>
</dbReference>
<dbReference type="InterPro" id="IPR004000">
    <property type="entry name" value="Actin"/>
</dbReference>
<feature type="compositionally biased region" description="Polar residues" evidence="13">
    <location>
        <begin position="1114"/>
        <end position="1123"/>
    </location>
</feature>
<feature type="region of interest" description="Disordered" evidence="13">
    <location>
        <begin position="792"/>
        <end position="820"/>
    </location>
</feature>
<feature type="compositionally biased region" description="Low complexity" evidence="13">
    <location>
        <begin position="1124"/>
        <end position="1134"/>
    </location>
</feature>
<keyword evidence="5 11" id="KW-0732">Signal</keyword>
<evidence type="ECO:0000256" key="11">
    <source>
        <dbReference type="RuleBase" id="RU361238"/>
    </source>
</evidence>
<evidence type="ECO:0000256" key="7">
    <source>
        <dbReference type="ARBA" id="ARBA00022837"/>
    </source>
</evidence>
<keyword evidence="4" id="KW-0479">Metal-binding</keyword>
<dbReference type="Proteomes" id="UP000006753">
    <property type="component" value="Unassembled WGS sequence"/>
</dbReference>
<feature type="region of interest" description="Disordered" evidence="13">
    <location>
        <begin position="906"/>
        <end position="982"/>
    </location>
</feature>
<dbReference type="Gene3D" id="3.90.640.60">
    <property type="match status" value="1"/>
</dbReference>
<evidence type="ECO:0000256" key="6">
    <source>
        <dbReference type="ARBA" id="ARBA00022801"/>
    </source>
</evidence>
<evidence type="ECO:0000256" key="8">
    <source>
        <dbReference type="ARBA" id="ARBA00023157"/>
    </source>
</evidence>